<dbReference type="PANTHER" id="PTHR47691:SF3">
    <property type="entry name" value="HTH-TYPE TRANSCRIPTIONAL REGULATOR RV0890C-RELATED"/>
    <property type="match status" value="1"/>
</dbReference>
<dbReference type="SUPFAM" id="SSF52540">
    <property type="entry name" value="P-loop containing nucleoside triphosphate hydrolases"/>
    <property type="match status" value="1"/>
</dbReference>
<dbReference type="PROSITE" id="PS50005">
    <property type="entry name" value="TPR"/>
    <property type="match status" value="2"/>
</dbReference>
<dbReference type="Proteomes" id="UP000295124">
    <property type="component" value="Unassembled WGS sequence"/>
</dbReference>
<evidence type="ECO:0000256" key="1">
    <source>
        <dbReference type="PROSITE-ProRule" id="PRU00339"/>
    </source>
</evidence>
<dbReference type="SMART" id="SM00028">
    <property type="entry name" value="TPR"/>
    <property type="match status" value="6"/>
</dbReference>
<comment type="caution">
    <text evidence="3">The sequence shown here is derived from an EMBL/GenBank/DDBJ whole genome shotgun (WGS) entry which is preliminary data.</text>
</comment>
<dbReference type="AlphaFoldDB" id="A0A4R4ZU31"/>
<protein>
    <submittedName>
        <fullName evidence="3">Tetratricopeptide repeat protein</fullName>
    </submittedName>
</protein>
<keyword evidence="1" id="KW-0802">TPR repeat</keyword>
<evidence type="ECO:0000313" key="3">
    <source>
        <dbReference type="EMBL" id="TDD62648.1"/>
    </source>
</evidence>
<evidence type="ECO:0000256" key="2">
    <source>
        <dbReference type="SAM" id="MobiDB-lite"/>
    </source>
</evidence>
<dbReference type="PANTHER" id="PTHR47691">
    <property type="entry name" value="REGULATOR-RELATED"/>
    <property type="match status" value="1"/>
</dbReference>
<sequence>MNACTSGKPGGMLYAPLDRPRGGHASMSGSAQPGPDGIIGLTEFGGRLRELRVWSGVSYRELHRRIVRSRTARGVAEVPAYDTVYRCLQPGRSRLDVELVVDVVRALTGDADVLAWRQAYQLVCGAASDAAVVNVTDRLPDDLEAFTGRADALARLRPWVNGRSEPVVIAVDGMAGVGKTRLIVHLAHLMDGVDQVLAVNLRGFDPRQPAEPGAVLEAFLRVLGVRGAPPSARTARLSEALTGKRSVILLDNAASADQVVPLLPAVPGSVVLVTSRRKLELPDAVRLQLGAFTPAESDELLRKSIGSARVSADPATAERIAVQVGQLPLALALVAGRIGATPTWSLSDHLERLVERGRTLSLDDAVEIALAQSDSSLPAAHRTLLRMLALHPGADFDTAAAAVLADASAAETSELLGDLLAGSLLQQRSPGRFEMHDLVRVYAAKRGSDEDPASARRAAFTRLADHYRAMAALAMSVYAPYEADWRPPETSAAKAPTDRDAALAWLETERVNLVACGLSAAEQGLASHAADLSSILYRYLDDAGHYADGEVLHAAAAQVSPRAARGRALSSLGVVYWRLGRFGEAREVYAEALSIASAGGDHREHIRALINLGLVLERVGAYSEAYSNYQQSLEIASSIDSHLATAQALHNVVHLAERLGRYDEAYERVQECLAMLRETGDRVTEGRALNSRAGVNLSLGRHDQARADAEAAITIARETANRTGEAYALVTLGRAFCALGALEPARARLELALTIAVEVDNRDAEALALNESGTVACTAGSPAIALDRHRAALAISTEVGDPYEQARSHQGCARALVLLGDPGTAQTELRRALTIFDRLKTPEANAVASQLAALSA</sequence>
<name>A0A4R4ZU31_9ACTN</name>
<feature type="repeat" description="TPR" evidence="1">
    <location>
        <begin position="606"/>
        <end position="639"/>
    </location>
</feature>
<dbReference type="SUPFAM" id="SSF48452">
    <property type="entry name" value="TPR-like"/>
    <property type="match status" value="2"/>
</dbReference>
<dbReference type="Gene3D" id="3.40.50.300">
    <property type="entry name" value="P-loop containing nucleotide triphosphate hydrolases"/>
    <property type="match status" value="1"/>
</dbReference>
<organism evidence="3 4">
    <name type="scientific">Kribbella antibiotica</name>
    <dbReference type="NCBI Taxonomy" id="190195"/>
    <lineage>
        <taxon>Bacteria</taxon>
        <taxon>Bacillati</taxon>
        <taxon>Actinomycetota</taxon>
        <taxon>Actinomycetes</taxon>
        <taxon>Propionibacteriales</taxon>
        <taxon>Kribbellaceae</taxon>
        <taxon>Kribbella</taxon>
    </lineage>
</organism>
<dbReference type="InterPro" id="IPR011990">
    <property type="entry name" value="TPR-like_helical_dom_sf"/>
</dbReference>
<dbReference type="PRINTS" id="PR00364">
    <property type="entry name" value="DISEASERSIST"/>
</dbReference>
<dbReference type="InterPro" id="IPR027417">
    <property type="entry name" value="P-loop_NTPase"/>
</dbReference>
<dbReference type="Pfam" id="PF13424">
    <property type="entry name" value="TPR_12"/>
    <property type="match status" value="3"/>
</dbReference>
<dbReference type="EMBL" id="SMKX01000005">
    <property type="protein sequence ID" value="TDD62648.1"/>
    <property type="molecule type" value="Genomic_DNA"/>
</dbReference>
<dbReference type="GO" id="GO:0043531">
    <property type="term" value="F:ADP binding"/>
    <property type="evidence" value="ECO:0007669"/>
    <property type="project" value="InterPro"/>
</dbReference>
<dbReference type="Gene3D" id="1.25.40.10">
    <property type="entry name" value="Tetratricopeptide repeat domain"/>
    <property type="match status" value="1"/>
</dbReference>
<dbReference type="OrthoDB" id="7628974at2"/>
<reference evidence="3 4" key="1">
    <citation type="submission" date="2019-03" db="EMBL/GenBank/DDBJ databases">
        <title>Draft genome sequences of novel Actinobacteria.</title>
        <authorList>
            <person name="Sahin N."/>
            <person name="Ay H."/>
            <person name="Saygin H."/>
        </authorList>
    </citation>
    <scope>NUCLEOTIDE SEQUENCE [LARGE SCALE GENOMIC DNA]</scope>
    <source>
        <strain evidence="3 4">JCM 13523</strain>
    </source>
</reference>
<dbReference type="InterPro" id="IPR019734">
    <property type="entry name" value="TPR_rpt"/>
</dbReference>
<proteinExistence type="predicted"/>
<feature type="repeat" description="TPR" evidence="1">
    <location>
        <begin position="566"/>
        <end position="599"/>
    </location>
</feature>
<evidence type="ECO:0000313" key="4">
    <source>
        <dbReference type="Proteomes" id="UP000295124"/>
    </source>
</evidence>
<gene>
    <name evidence="3" type="ORF">E1263_02725</name>
</gene>
<keyword evidence="4" id="KW-1185">Reference proteome</keyword>
<accession>A0A4R4ZU31</accession>
<feature type="region of interest" description="Disordered" evidence="2">
    <location>
        <begin position="1"/>
        <end position="32"/>
    </location>
</feature>